<organism evidence="6 7">
    <name type="scientific">Clostridium thermosuccinogenes</name>
    <dbReference type="NCBI Taxonomy" id="84032"/>
    <lineage>
        <taxon>Bacteria</taxon>
        <taxon>Bacillati</taxon>
        <taxon>Bacillota</taxon>
        <taxon>Clostridia</taxon>
        <taxon>Eubacteriales</taxon>
        <taxon>Clostridiaceae</taxon>
        <taxon>Clostridium</taxon>
    </lineage>
</organism>
<keyword evidence="2" id="KW-0547">Nucleotide-binding</keyword>
<evidence type="ECO:0000256" key="2">
    <source>
        <dbReference type="ARBA" id="ARBA00022741"/>
    </source>
</evidence>
<dbReference type="RefSeq" id="WP_103081672.1">
    <property type="nucleotide sequence ID" value="NZ_CP021850.1"/>
</dbReference>
<dbReference type="GO" id="GO:0016887">
    <property type="term" value="F:ATP hydrolysis activity"/>
    <property type="evidence" value="ECO:0007669"/>
    <property type="project" value="InterPro"/>
</dbReference>
<dbReference type="EMBL" id="NIOJ01000025">
    <property type="protein sequence ID" value="PNT98637.1"/>
    <property type="molecule type" value="Genomic_DNA"/>
</dbReference>
<evidence type="ECO:0000256" key="3">
    <source>
        <dbReference type="ARBA" id="ARBA00022840"/>
    </source>
</evidence>
<accession>A0A2K2FIL9</accession>
<feature type="domain" description="ABC transporter" evidence="5">
    <location>
        <begin position="288"/>
        <end position="497"/>
    </location>
</feature>
<name>A0A2K2FIL9_9CLOT</name>
<dbReference type="Pfam" id="PF00005">
    <property type="entry name" value="ABC_tran"/>
    <property type="match status" value="2"/>
</dbReference>
<dbReference type="OrthoDB" id="9801441at2"/>
<dbReference type="NCBIfam" id="NF000355">
    <property type="entry name" value="ribo_prot_ABC_F"/>
    <property type="match status" value="1"/>
</dbReference>
<feature type="compositionally biased region" description="Basic residues" evidence="4">
    <location>
        <begin position="216"/>
        <end position="225"/>
    </location>
</feature>
<evidence type="ECO:0000313" key="6">
    <source>
        <dbReference type="EMBL" id="PNT98637.1"/>
    </source>
</evidence>
<sequence length="538" mass="61342">MLILEADKIKKYYNDRLIIELDSFKVYSGDKIGIVGQNGSGKTTLMNILSKEIEPDEGVVHHYCSISYIRQFSEEGVEAGTKTLKEFNLHDKLHQNEFSGGERTRIKIANAFSNDSLIVFADEPTANLDYKGIELLRQKLSRVESFLLISHDRNLLDSLCNKILEVRDGKVKLYNGNYSSYRQQKEMEYQHEKQEYEKYVSEKEKLEEAIRERQSKAKSIRKAPKRMGNSEARLHKRSATEIQEKINNAANSLKTRLEKLEVKEKPKELPQIKLDFSLTNPPENKIVISAEKLNFSYGSRKILNNAKFKVYNGLKTALWGENGAGKTTLLNLISSRSDDSIYIVPKARIGYFRQGFENLDYDKTVLENVMQDSIQTQAVARTILARLLISGDDVYKKVGVLSGGERIKVSFAKLFVSDANVLLLDEPTNYLDMMSIEALEDVLCDYEGTVLFVSHDSKFVNTVADRLLILENQAITEFEGTLDEYRLSKQKPKAAADKEMEQIALQMRIAEIIAKLSMPGADKEALEAEYQRLIKERN</sequence>
<reference evidence="6 7" key="1">
    <citation type="submission" date="2017-06" db="EMBL/GenBank/DDBJ databases">
        <title>Investigating the central metabolism of Clostridium thermosuccinogenes.</title>
        <authorList>
            <person name="Koendjbiharie J.G."/>
            <person name="van Kranenburg R."/>
        </authorList>
    </citation>
    <scope>NUCLEOTIDE SEQUENCE [LARGE SCALE GENOMIC DNA]</scope>
    <source>
        <strain evidence="6 7">DSM 5806</strain>
    </source>
</reference>
<gene>
    <name evidence="6" type="ORF">CDQ84_10355</name>
</gene>
<feature type="domain" description="ABC transporter" evidence="5">
    <location>
        <begin position="4"/>
        <end position="193"/>
    </location>
</feature>
<feature type="region of interest" description="Disordered" evidence="4">
    <location>
        <begin position="213"/>
        <end position="233"/>
    </location>
</feature>
<proteinExistence type="predicted"/>
<dbReference type="PROSITE" id="PS00211">
    <property type="entry name" value="ABC_TRANSPORTER_1"/>
    <property type="match status" value="1"/>
</dbReference>
<dbReference type="InterPro" id="IPR003439">
    <property type="entry name" value="ABC_transporter-like_ATP-bd"/>
</dbReference>
<dbReference type="InterPro" id="IPR027417">
    <property type="entry name" value="P-loop_NTPase"/>
</dbReference>
<dbReference type="CDD" id="cd03221">
    <property type="entry name" value="ABCF_EF-3"/>
    <property type="match status" value="2"/>
</dbReference>
<dbReference type="GO" id="GO:0005524">
    <property type="term" value="F:ATP binding"/>
    <property type="evidence" value="ECO:0007669"/>
    <property type="project" value="UniProtKB-KW"/>
</dbReference>
<comment type="caution">
    <text evidence="6">The sequence shown here is derived from an EMBL/GenBank/DDBJ whole genome shotgun (WGS) entry which is preliminary data.</text>
</comment>
<evidence type="ECO:0000256" key="1">
    <source>
        <dbReference type="ARBA" id="ARBA00022737"/>
    </source>
</evidence>
<dbReference type="KEGG" id="cthd:CDO33_18090"/>
<dbReference type="PANTHER" id="PTHR19211">
    <property type="entry name" value="ATP-BINDING TRANSPORT PROTEIN-RELATED"/>
    <property type="match status" value="1"/>
</dbReference>
<keyword evidence="7" id="KW-1185">Reference proteome</keyword>
<dbReference type="PANTHER" id="PTHR19211:SF100">
    <property type="entry name" value="RIBOSOME PROTECTION PROTEIN VMLR"/>
    <property type="match status" value="1"/>
</dbReference>
<dbReference type="Gene3D" id="3.40.50.300">
    <property type="entry name" value="P-loop containing nucleotide triphosphate hydrolases"/>
    <property type="match status" value="3"/>
</dbReference>
<dbReference type="InterPro" id="IPR003593">
    <property type="entry name" value="AAA+_ATPase"/>
</dbReference>
<evidence type="ECO:0000259" key="5">
    <source>
        <dbReference type="PROSITE" id="PS50893"/>
    </source>
</evidence>
<evidence type="ECO:0000256" key="4">
    <source>
        <dbReference type="SAM" id="MobiDB-lite"/>
    </source>
</evidence>
<keyword evidence="1" id="KW-0677">Repeat</keyword>
<keyword evidence="3" id="KW-0067">ATP-binding</keyword>
<dbReference type="Pfam" id="PF12848">
    <property type="entry name" value="ABC_tran_Xtn"/>
    <property type="match status" value="1"/>
</dbReference>
<dbReference type="PROSITE" id="PS50893">
    <property type="entry name" value="ABC_TRANSPORTER_2"/>
    <property type="match status" value="2"/>
</dbReference>
<dbReference type="SUPFAM" id="SSF52540">
    <property type="entry name" value="P-loop containing nucleoside triphosphate hydrolases"/>
    <property type="match status" value="2"/>
</dbReference>
<dbReference type="SMART" id="SM00382">
    <property type="entry name" value="AAA"/>
    <property type="match status" value="2"/>
</dbReference>
<dbReference type="InterPro" id="IPR017871">
    <property type="entry name" value="ABC_transporter-like_CS"/>
</dbReference>
<protein>
    <submittedName>
        <fullName evidence="6">ABC transporter</fullName>
    </submittedName>
</protein>
<dbReference type="InterPro" id="IPR050611">
    <property type="entry name" value="ABCF"/>
</dbReference>
<dbReference type="InterPro" id="IPR032781">
    <property type="entry name" value="ABC_tran_Xtn"/>
</dbReference>
<dbReference type="Proteomes" id="UP000236151">
    <property type="component" value="Unassembled WGS sequence"/>
</dbReference>
<evidence type="ECO:0000313" key="7">
    <source>
        <dbReference type="Proteomes" id="UP000236151"/>
    </source>
</evidence>
<dbReference type="AlphaFoldDB" id="A0A2K2FIL9"/>